<feature type="binding site" evidence="3">
    <location>
        <position position="301"/>
    </location>
    <ligand>
        <name>ATP</name>
        <dbReference type="ChEBI" id="CHEBI:30616"/>
    </ligand>
</feature>
<keyword evidence="7" id="KW-1185">Reference proteome</keyword>
<feature type="region of interest" description="Disordered" evidence="4">
    <location>
        <begin position="432"/>
        <end position="561"/>
    </location>
</feature>
<dbReference type="eggNOG" id="KOG0032">
    <property type="taxonomic scope" value="Eukaryota"/>
</dbReference>
<feature type="compositionally biased region" description="Low complexity" evidence="4">
    <location>
        <begin position="492"/>
        <end position="509"/>
    </location>
</feature>
<evidence type="ECO:0000256" key="1">
    <source>
        <dbReference type="ARBA" id="ARBA00022741"/>
    </source>
</evidence>
<dbReference type="InterPro" id="IPR011009">
    <property type="entry name" value="Kinase-like_dom_sf"/>
</dbReference>
<feature type="region of interest" description="Disordered" evidence="4">
    <location>
        <begin position="1"/>
        <end position="88"/>
    </location>
</feature>
<feature type="compositionally biased region" description="Gly residues" evidence="4">
    <location>
        <begin position="510"/>
        <end position="520"/>
    </location>
</feature>
<evidence type="ECO:0000313" key="7">
    <source>
        <dbReference type="Proteomes" id="UP000030693"/>
    </source>
</evidence>
<dbReference type="InterPro" id="IPR008271">
    <property type="entry name" value="Ser/Thr_kinase_AS"/>
</dbReference>
<sequence length="716" mass="75569">MTGDAVSATKRPGAPARPSQLHLVVPVDPLAGGGCLSPASPGPPGLSLIEKARRHAASAAPGPARPKSPLAPAPPAHAPSDNDLPAGPRRVALTRSHTTGLSDFGPSLGADDMARLAEAPAGGAAPLPADVAIPRTAALHQGPVGRLRLADPALMDAFSRLTRADSQGDLIGPAADLTALPGISLPVGELSELENLKRRAAKRLSVTRPVSGLFLGHALDQLLVVESPPPPTSPCVALAAAQAEKARRRLSLPGTKHIPLPAFPPDFLERYEIVRVLGFGAYAEVYEAVERTPERRRFAVKVVFTDRIRNRRRLDNEIAAMKAAGYHPGMICLRETISHGRFLLLRTDLARGGTLFDVLIDHGGFGEALTSRIMRNLFEAVDFIHNIPLIHRDIKLENILIADPNDPSSILLCDFGVVRALTDEEFAHFHAQGETSPLLEPAEEGVSTPISDDAETDTEEEEEEEEDEAARHLGPGGMAASGPATRLPLTPPGSSESSPPLGDSPLAAGPGLGGGGGGSGSHSDGTRSASGPQAEEALQQEQPLQEGQCRSGSALGPEGAEAPFGDQVVIMRGKQSAARAARRAAYAKSQVGSLDYMPPEVFIGDHAHGPPFDVWSCGVVLFMMLSLTSPFGEDYGPGGCYHQPCPKGEDLPGEQGQLRRIIRCQYHYGAPAWRMRSPESMDLISRLLVKDPAERLTASEALAHPWITNPPPGGSP</sequence>
<dbReference type="AlphaFoldDB" id="A0A058ZCX0"/>
<dbReference type="PROSITE" id="PS50011">
    <property type="entry name" value="PROTEIN_KINASE_DOM"/>
    <property type="match status" value="1"/>
</dbReference>
<dbReference type="PROSITE" id="PS00108">
    <property type="entry name" value="PROTEIN_KINASE_ST"/>
    <property type="match status" value="1"/>
</dbReference>
<gene>
    <name evidence="6" type="ORF">H696_01629</name>
</gene>
<accession>A0A058ZCX0</accession>
<dbReference type="InterPro" id="IPR000719">
    <property type="entry name" value="Prot_kinase_dom"/>
</dbReference>
<dbReference type="PROSITE" id="PS00107">
    <property type="entry name" value="PROTEIN_KINASE_ATP"/>
    <property type="match status" value="1"/>
</dbReference>
<dbReference type="RefSeq" id="XP_009493807.1">
    <property type="nucleotide sequence ID" value="XM_009495532.1"/>
</dbReference>
<dbReference type="Gene3D" id="1.10.510.10">
    <property type="entry name" value="Transferase(Phosphotransferase) domain 1"/>
    <property type="match status" value="2"/>
</dbReference>
<name>A0A058ZCX0_FONAL</name>
<feature type="compositionally biased region" description="Pro residues" evidence="4">
    <location>
        <begin position="63"/>
        <end position="77"/>
    </location>
</feature>
<organism evidence="6">
    <name type="scientific">Fonticula alba</name>
    <name type="common">Slime mold</name>
    <dbReference type="NCBI Taxonomy" id="691883"/>
    <lineage>
        <taxon>Eukaryota</taxon>
        <taxon>Rotosphaerida</taxon>
        <taxon>Fonticulaceae</taxon>
        <taxon>Fonticula</taxon>
    </lineage>
</organism>
<keyword evidence="2 3" id="KW-0067">ATP-binding</keyword>
<dbReference type="OrthoDB" id="541276at2759"/>
<dbReference type="STRING" id="691883.A0A058ZCX0"/>
<dbReference type="SMART" id="SM00220">
    <property type="entry name" value="S_TKc"/>
    <property type="match status" value="1"/>
</dbReference>
<evidence type="ECO:0000256" key="3">
    <source>
        <dbReference type="PROSITE-ProRule" id="PRU10141"/>
    </source>
</evidence>
<dbReference type="Proteomes" id="UP000030693">
    <property type="component" value="Unassembled WGS sequence"/>
</dbReference>
<feature type="compositionally biased region" description="Low complexity" evidence="4">
    <location>
        <begin position="531"/>
        <end position="548"/>
    </location>
</feature>
<dbReference type="GeneID" id="20526354"/>
<feature type="domain" description="Protein kinase" evidence="5">
    <location>
        <begin position="271"/>
        <end position="707"/>
    </location>
</feature>
<protein>
    <submittedName>
        <fullName evidence="6">CAMK protein kinase</fullName>
    </submittedName>
</protein>
<keyword evidence="1 3" id="KW-0547">Nucleotide-binding</keyword>
<evidence type="ECO:0000313" key="6">
    <source>
        <dbReference type="EMBL" id="KCV72229.1"/>
    </source>
</evidence>
<dbReference type="EMBL" id="KB932202">
    <property type="protein sequence ID" value="KCV72229.1"/>
    <property type="molecule type" value="Genomic_DNA"/>
</dbReference>
<feature type="compositionally biased region" description="Acidic residues" evidence="4">
    <location>
        <begin position="452"/>
        <end position="468"/>
    </location>
</feature>
<reference evidence="6" key="1">
    <citation type="submission" date="2013-04" db="EMBL/GenBank/DDBJ databases">
        <title>The Genome Sequence of Fonticula alba ATCC 38817.</title>
        <authorList>
            <consortium name="The Broad Institute Genomics Platform"/>
            <person name="Russ C."/>
            <person name="Cuomo C."/>
            <person name="Burger G."/>
            <person name="Gray M.W."/>
            <person name="Holland P.W.H."/>
            <person name="King N."/>
            <person name="Lang F.B.F."/>
            <person name="Roger A.J."/>
            <person name="Ruiz-Trillo I."/>
            <person name="Brown M."/>
            <person name="Walker B."/>
            <person name="Young S."/>
            <person name="Zeng Q."/>
            <person name="Gargeya S."/>
            <person name="Fitzgerald M."/>
            <person name="Haas B."/>
            <person name="Abouelleil A."/>
            <person name="Allen A.W."/>
            <person name="Alvarado L."/>
            <person name="Arachchi H.M."/>
            <person name="Berlin A.M."/>
            <person name="Chapman S.B."/>
            <person name="Gainer-Dewar J."/>
            <person name="Goldberg J."/>
            <person name="Griggs A."/>
            <person name="Gujja S."/>
            <person name="Hansen M."/>
            <person name="Howarth C."/>
            <person name="Imamovic A."/>
            <person name="Ireland A."/>
            <person name="Larimer J."/>
            <person name="McCowan C."/>
            <person name="Murphy C."/>
            <person name="Pearson M."/>
            <person name="Poon T.W."/>
            <person name="Priest M."/>
            <person name="Roberts A."/>
            <person name="Saif S."/>
            <person name="Shea T."/>
            <person name="Sisk P."/>
            <person name="Sykes S."/>
            <person name="Wortman J."/>
            <person name="Nusbaum C."/>
            <person name="Birren B."/>
        </authorList>
    </citation>
    <scope>NUCLEOTIDE SEQUENCE [LARGE SCALE GENOMIC DNA]</scope>
    <source>
        <strain evidence="6">ATCC 38817</strain>
    </source>
</reference>
<dbReference type="GO" id="GO:0004672">
    <property type="term" value="F:protein kinase activity"/>
    <property type="evidence" value="ECO:0007669"/>
    <property type="project" value="InterPro"/>
</dbReference>
<dbReference type="InterPro" id="IPR017441">
    <property type="entry name" value="Protein_kinase_ATP_BS"/>
</dbReference>
<dbReference type="GO" id="GO:0005524">
    <property type="term" value="F:ATP binding"/>
    <property type="evidence" value="ECO:0007669"/>
    <property type="project" value="UniProtKB-UniRule"/>
</dbReference>
<dbReference type="PANTHER" id="PTHR24347">
    <property type="entry name" value="SERINE/THREONINE-PROTEIN KINASE"/>
    <property type="match status" value="1"/>
</dbReference>
<proteinExistence type="predicted"/>
<evidence type="ECO:0000256" key="2">
    <source>
        <dbReference type="ARBA" id="ARBA00022840"/>
    </source>
</evidence>
<evidence type="ECO:0000259" key="5">
    <source>
        <dbReference type="PROSITE" id="PS50011"/>
    </source>
</evidence>
<keyword evidence="6" id="KW-0808">Transferase</keyword>
<dbReference type="Pfam" id="PF00069">
    <property type="entry name" value="Pkinase"/>
    <property type="match status" value="2"/>
</dbReference>
<dbReference type="SUPFAM" id="SSF56112">
    <property type="entry name" value="Protein kinase-like (PK-like)"/>
    <property type="match status" value="1"/>
</dbReference>
<evidence type="ECO:0000256" key="4">
    <source>
        <dbReference type="SAM" id="MobiDB-lite"/>
    </source>
</evidence>
<keyword evidence="6" id="KW-0418">Kinase</keyword>